<dbReference type="KEGG" id="bbae:FRD01_00445"/>
<dbReference type="EMBL" id="CP042467">
    <property type="protein sequence ID" value="QED25754.1"/>
    <property type="molecule type" value="Genomic_DNA"/>
</dbReference>
<gene>
    <name evidence="1" type="ORF">FRD01_00445</name>
</gene>
<dbReference type="PROSITE" id="PS51257">
    <property type="entry name" value="PROKAR_LIPOPROTEIN"/>
    <property type="match status" value="1"/>
</dbReference>
<protein>
    <submittedName>
        <fullName evidence="1">Uncharacterized protein</fullName>
    </submittedName>
</protein>
<dbReference type="AlphaFoldDB" id="A0A5B8XJQ1"/>
<evidence type="ECO:0000313" key="1">
    <source>
        <dbReference type="EMBL" id="QED25754.1"/>
    </source>
</evidence>
<dbReference type="Proteomes" id="UP000321595">
    <property type="component" value="Chromosome"/>
</dbReference>
<evidence type="ECO:0000313" key="2">
    <source>
        <dbReference type="Proteomes" id="UP000321595"/>
    </source>
</evidence>
<proteinExistence type="predicted"/>
<keyword evidence="2" id="KW-1185">Reference proteome</keyword>
<dbReference type="RefSeq" id="WP_146956605.1">
    <property type="nucleotide sequence ID" value="NZ_CP042467.1"/>
</dbReference>
<reference evidence="1 2" key="1">
    <citation type="submission" date="2019-08" db="EMBL/GenBank/DDBJ databases">
        <authorList>
            <person name="Liang Q."/>
        </authorList>
    </citation>
    <scope>NUCLEOTIDE SEQUENCE [LARGE SCALE GENOMIC DNA]</scope>
    <source>
        <strain evidence="1 2">V1718</strain>
    </source>
</reference>
<accession>A0A5B8XJQ1</accession>
<sequence>MRQLLFMAILSATSLACVDDEDVLAYEYDPDRLCLLDPASPRVVDTRPVQDPPPLVVHEWTTLCSVNAPKRLVAFQRYLEKGFEECTPEFWEEAYWAPDRPNWEPAVLACED</sequence>
<organism evidence="1 2">
    <name type="scientific">Microvenator marinus</name>
    <dbReference type="NCBI Taxonomy" id="2600177"/>
    <lineage>
        <taxon>Bacteria</taxon>
        <taxon>Deltaproteobacteria</taxon>
        <taxon>Bradymonadales</taxon>
        <taxon>Microvenatoraceae</taxon>
        <taxon>Microvenator</taxon>
    </lineage>
</organism>
<name>A0A5B8XJQ1_9DELT</name>